<comment type="caution">
    <text evidence="2">The sequence shown here is derived from an EMBL/GenBank/DDBJ whole genome shotgun (WGS) entry which is preliminary data.</text>
</comment>
<reference evidence="2 3" key="1">
    <citation type="journal article" date="2018" name="Nat. Ecol. Evol.">
        <title>Genomic signatures of mitonuclear coevolution across populations of Tigriopus californicus.</title>
        <authorList>
            <person name="Barreto F.S."/>
            <person name="Watson E.T."/>
            <person name="Lima T.G."/>
            <person name="Willett C.S."/>
            <person name="Edmands S."/>
            <person name="Li W."/>
            <person name="Burton R.S."/>
        </authorList>
    </citation>
    <scope>NUCLEOTIDE SEQUENCE [LARGE SCALE GENOMIC DNA]</scope>
    <source>
        <strain evidence="2 3">San Diego</strain>
    </source>
</reference>
<protein>
    <submittedName>
        <fullName evidence="2">Uncharacterized protein</fullName>
    </submittedName>
</protein>
<proteinExistence type="predicted"/>
<organism evidence="2 3">
    <name type="scientific">Tigriopus californicus</name>
    <name type="common">Marine copepod</name>
    <dbReference type="NCBI Taxonomy" id="6832"/>
    <lineage>
        <taxon>Eukaryota</taxon>
        <taxon>Metazoa</taxon>
        <taxon>Ecdysozoa</taxon>
        <taxon>Arthropoda</taxon>
        <taxon>Crustacea</taxon>
        <taxon>Multicrustacea</taxon>
        <taxon>Hexanauplia</taxon>
        <taxon>Copepoda</taxon>
        <taxon>Harpacticoida</taxon>
        <taxon>Harpacticidae</taxon>
        <taxon>Tigriopus</taxon>
    </lineage>
</organism>
<evidence type="ECO:0000313" key="2">
    <source>
        <dbReference type="EMBL" id="TRY62772.1"/>
    </source>
</evidence>
<keyword evidence="1" id="KW-1133">Transmembrane helix</keyword>
<accession>A0A553NBE8</accession>
<feature type="transmembrane region" description="Helical" evidence="1">
    <location>
        <begin position="42"/>
        <end position="60"/>
    </location>
</feature>
<dbReference type="Proteomes" id="UP000318571">
    <property type="component" value="Chromosome 10"/>
</dbReference>
<keyword evidence="1" id="KW-0472">Membrane</keyword>
<sequence>MSQTVAITVAAVQVGGISLSLGGGISESQRGESEDLRNEQRHVMMEVACPGLVMYCLIWLSKIGRENMVFSSMYPKASSLVHPKT</sequence>
<dbReference type="EMBL" id="VCGU01000458">
    <property type="protein sequence ID" value="TRY62772.1"/>
    <property type="molecule type" value="Genomic_DNA"/>
</dbReference>
<keyword evidence="3" id="KW-1185">Reference proteome</keyword>
<gene>
    <name evidence="2" type="ORF">TCAL_16575</name>
</gene>
<evidence type="ECO:0000256" key="1">
    <source>
        <dbReference type="SAM" id="Phobius"/>
    </source>
</evidence>
<keyword evidence="1" id="KW-0812">Transmembrane</keyword>
<name>A0A553NBE8_TIGCA</name>
<evidence type="ECO:0000313" key="3">
    <source>
        <dbReference type="Proteomes" id="UP000318571"/>
    </source>
</evidence>
<dbReference type="AlphaFoldDB" id="A0A553NBE8"/>